<dbReference type="EMBL" id="MF101441">
    <property type="protein sequence ID" value="ARW66136.1"/>
    <property type="molecule type" value="Genomic_DNA"/>
</dbReference>
<keyword evidence="1" id="KW-0472">Membrane</keyword>
<accession>A0A1Z1MJL2</accession>
<keyword evidence="2" id="KW-0934">Plastid</keyword>
<feature type="transmembrane region" description="Helical" evidence="1">
    <location>
        <begin position="12"/>
        <end position="32"/>
    </location>
</feature>
<keyword evidence="1" id="KW-0812">Transmembrane</keyword>
<geneLocation type="chloroplast" evidence="2"/>
<gene>
    <name evidence="2" type="primary">orf57</name>
</gene>
<dbReference type="AlphaFoldDB" id="A0A1Z1MJL2"/>
<evidence type="ECO:0000256" key="1">
    <source>
        <dbReference type="SAM" id="Phobius"/>
    </source>
</evidence>
<sequence length="57" mass="7097">MINNKNIIVMQLLFKVIIIYIKPTNIELIYFTYRSLSIYDWIIYYLHQEIFSFYLII</sequence>
<name>A0A1Z1MJL2_SPYFI</name>
<proteinExistence type="predicted"/>
<protein>
    <submittedName>
        <fullName evidence="2">Uncharacterized protein</fullName>
    </submittedName>
</protein>
<keyword evidence="2" id="KW-0150">Chloroplast</keyword>
<organism evidence="2">
    <name type="scientific">Spyridia filamentosa</name>
    <name type="common">Red alga</name>
    <name type="synonym">Fucus filamentosus</name>
    <dbReference type="NCBI Taxonomy" id="196632"/>
    <lineage>
        <taxon>Eukaryota</taxon>
        <taxon>Rhodophyta</taxon>
        <taxon>Florideophyceae</taxon>
        <taxon>Rhodymeniophycidae</taxon>
        <taxon>Ceramiales</taxon>
        <taxon>Spyridiaceae</taxon>
        <taxon>Spyridia</taxon>
    </lineage>
</organism>
<keyword evidence="1" id="KW-1133">Transmembrane helix</keyword>
<evidence type="ECO:0000313" key="2">
    <source>
        <dbReference type="EMBL" id="ARW66136.1"/>
    </source>
</evidence>
<dbReference type="GeneID" id="33359234"/>
<reference evidence="2" key="1">
    <citation type="journal article" date="2017" name="J. Phycol.">
        <title>Analysis of chloroplast genomes and a supermatrix inform reclassification of the Rhodomelaceae (Rhodophyta).</title>
        <authorList>
            <person name="Diaz-Tapia P."/>
            <person name="Maggs C.A."/>
            <person name="West J.A."/>
            <person name="Verbruggen H."/>
        </authorList>
    </citation>
    <scope>NUCLEOTIDE SEQUENCE</scope>
    <source>
        <strain evidence="2">PD1020</strain>
    </source>
</reference>
<dbReference type="RefSeq" id="YP_009396950.1">
    <property type="nucleotide sequence ID" value="NC_035285.1"/>
</dbReference>